<sequence length="43" mass="5116">MYLRDILLRCARAGCYLPYWSQEILDGATRNLELQGRCQLRKQ</sequence>
<gene>
    <name evidence="1" type="ORF">COO91_03183</name>
</gene>
<evidence type="ECO:0000313" key="2">
    <source>
        <dbReference type="Proteomes" id="UP000232003"/>
    </source>
</evidence>
<proteinExistence type="predicted"/>
<dbReference type="EMBL" id="CP024785">
    <property type="protein sequence ID" value="AUB37245.1"/>
    <property type="molecule type" value="Genomic_DNA"/>
</dbReference>
<dbReference type="AlphaFoldDB" id="A0A2K8SR00"/>
<dbReference type="KEGG" id="nfl:COO91_03183"/>
<protein>
    <submittedName>
        <fullName evidence="1">Uncharacterized protein</fullName>
    </submittedName>
</protein>
<name>A0A2K8SR00_9NOSO</name>
<keyword evidence="2" id="KW-1185">Reference proteome</keyword>
<reference evidence="1 2" key="1">
    <citation type="submission" date="2017-11" db="EMBL/GenBank/DDBJ databases">
        <title>Complete genome of a free-living desiccation-tolerant cyanobacterium and its photosynthetic adaptation to extreme terrestrial habitat.</title>
        <authorList>
            <person name="Shang J."/>
        </authorList>
    </citation>
    <scope>NUCLEOTIDE SEQUENCE [LARGE SCALE GENOMIC DNA]</scope>
    <source>
        <strain evidence="1 2">CCNUN1</strain>
    </source>
</reference>
<dbReference type="Proteomes" id="UP000232003">
    <property type="component" value="Chromosome"/>
</dbReference>
<accession>A0A2K8SR00</accession>
<organism evidence="1 2">
    <name type="scientific">Nostoc flagelliforme CCNUN1</name>
    <dbReference type="NCBI Taxonomy" id="2038116"/>
    <lineage>
        <taxon>Bacteria</taxon>
        <taxon>Bacillati</taxon>
        <taxon>Cyanobacteriota</taxon>
        <taxon>Cyanophyceae</taxon>
        <taxon>Nostocales</taxon>
        <taxon>Nostocaceae</taxon>
        <taxon>Nostoc</taxon>
    </lineage>
</organism>
<evidence type="ECO:0000313" key="1">
    <source>
        <dbReference type="EMBL" id="AUB37245.1"/>
    </source>
</evidence>